<dbReference type="InterPro" id="IPR011050">
    <property type="entry name" value="Pectin_lyase_fold/virulence"/>
</dbReference>
<dbReference type="EMBL" id="JACCHK010000001">
    <property type="protein sequence ID" value="NYH41866.1"/>
    <property type="molecule type" value="Genomic_DNA"/>
</dbReference>
<dbReference type="Gene3D" id="2.160.20.10">
    <property type="entry name" value="Single-stranded right-handed beta-helix, Pectin lyase-like"/>
    <property type="match status" value="1"/>
</dbReference>
<dbReference type="PROSITE" id="PS51318">
    <property type="entry name" value="TAT"/>
    <property type="match status" value="1"/>
</dbReference>
<dbReference type="InterPro" id="IPR012334">
    <property type="entry name" value="Pectin_lyas_fold"/>
</dbReference>
<dbReference type="Pfam" id="PF14200">
    <property type="entry name" value="RicinB_lectin_2"/>
    <property type="match status" value="2"/>
</dbReference>
<gene>
    <name evidence="2" type="ORF">HNR22_001593</name>
</gene>
<organism evidence="2 3">
    <name type="scientific">Micromonospora jinlongensis</name>
    <dbReference type="NCBI Taxonomy" id="1287877"/>
    <lineage>
        <taxon>Bacteria</taxon>
        <taxon>Bacillati</taxon>
        <taxon>Actinomycetota</taxon>
        <taxon>Actinomycetes</taxon>
        <taxon>Micromonosporales</taxon>
        <taxon>Micromonosporaceae</taxon>
        <taxon>Micromonospora</taxon>
    </lineage>
</organism>
<accession>A0A7Y9WYG0</accession>
<dbReference type="InterPro" id="IPR035992">
    <property type="entry name" value="Ricin_B-like_lectins"/>
</dbReference>
<evidence type="ECO:0000313" key="3">
    <source>
        <dbReference type="Proteomes" id="UP000523545"/>
    </source>
</evidence>
<dbReference type="SUPFAM" id="SSF51126">
    <property type="entry name" value="Pectin lyase-like"/>
    <property type="match status" value="1"/>
</dbReference>
<dbReference type="SMART" id="SM00458">
    <property type="entry name" value="RICIN"/>
    <property type="match status" value="1"/>
</dbReference>
<proteinExistence type="predicted"/>
<sequence length="548" mass="57118">MTPTTTRRPSSHGPIRRGRRTSLVLAMITALVGAAGAVVVGVPPAAAATIDTNAYYVLVNRHSGKVLDVRDTSTADGAVMQQWSRNDGEWQQFQFVSSGSGYYRLKARHSGKVVDLWEWNTADGAEYRQWPDLNAANQQFQVLDSDGGHVRLINRHSAKALEVWERSTADGGRISQYTDVGGTNQQWQMIAVGGGSAGCGSGSTNAEAVLSGSTWTARNGSSTVYSGTSMLSAMQAAVNSLSAGRTAKQRVVVRGSGSMSAGSRLSLPSYTTLAVCGTINVTGSGSGDQAPVYSRGTTDVEVQNLTLTGSPLYGIFIRNVNNLTLGQIDMRLSAGLGVRIDNHGGDRAVKVRNVRIDTVYVSGTGSHGVETYGVDGLTIGTVTARNTRDSGLLLNDTINATVGTVDAQGAGAGTGYAAFRMANRNGRVGSSYPTNIRVGNVIASGGGRGIFCVSESGGAVIDRVTISNTGNNSILVENCYNVVIAGVSGTVTGGGEIRIASRTEFPISSGIRLQNLTVSGTNITQSPCGGANNTISNVTRVNSTLTWC</sequence>
<dbReference type="Proteomes" id="UP000523545">
    <property type="component" value="Unassembled WGS sequence"/>
</dbReference>
<reference evidence="2 3" key="1">
    <citation type="submission" date="2020-07" db="EMBL/GenBank/DDBJ databases">
        <title>Sequencing the genomes of 1000 actinobacteria strains.</title>
        <authorList>
            <person name="Klenk H.-P."/>
        </authorList>
    </citation>
    <scope>NUCLEOTIDE SEQUENCE [LARGE SCALE GENOMIC DNA]</scope>
    <source>
        <strain evidence="2 3">DSM 45876</strain>
    </source>
</reference>
<feature type="domain" description="Ricin B lectin" evidence="1">
    <location>
        <begin position="53"/>
        <end position="190"/>
    </location>
</feature>
<dbReference type="AlphaFoldDB" id="A0A7Y9WYG0"/>
<dbReference type="InterPro" id="IPR000772">
    <property type="entry name" value="Ricin_B_lectin"/>
</dbReference>
<protein>
    <recommendedName>
        <fullName evidence="1">Ricin B lectin domain-containing protein</fullName>
    </recommendedName>
</protein>
<evidence type="ECO:0000313" key="2">
    <source>
        <dbReference type="EMBL" id="NYH41866.1"/>
    </source>
</evidence>
<dbReference type="InterPro" id="IPR006311">
    <property type="entry name" value="TAT_signal"/>
</dbReference>
<dbReference type="RefSeq" id="WP_179779787.1">
    <property type="nucleotide sequence ID" value="NZ_JACCHK010000001.1"/>
</dbReference>
<dbReference type="SMART" id="SM00710">
    <property type="entry name" value="PbH1"/>
    <property type="match status" value="5"/>
</dbReference>
<dbReference type="PROSITE" id="PS50231">
    <property type="entry name" value="RICIN_B_LECTIN"/>
    <property type="match status" value="1"/>
</dbReference>
<dbReference type="Gene3D" id="2.80.10.50">
    <property type="match status" value="2"/>
</dbReference>
<comment type="caution">
    <text evidence="2">The sequence shown here is derived from an EMBL/GenBank/DDBJ whole genome shotgun (WGS) entry which is preliminary data.</text>
</comment>
<keyword evidence="3" id="KW-1185">Reference proteome</keyword>
<evidence type="ECO:0000259" key="1">
    <source>
        <dbReference type="SMART" id="SM00458"/>
    </source>
</evidence>
<name>A0A7Y9WYG0_9ACTN</name>
<dbReference type="InterPro" id="IPR006626">
    <property type="entry name" value="PbH1"/>
</dbReference>
<dbReference type="SUPFAM" id="SSF50370">
    <property type="entry name" value="Ricin B-like lectins"/>
    <property type="match status" value="1"/>
</dbReference>